<dbReference type="RefSeq" id="WP_000935290.1">
    <property type="nucleotide sequence ID" value="NZ_BDVV01000002.1"/>
</dbReference>
<evidence type="ECO:0000313" key="2">
    <source>
        <dbReference type="EMBL" id="MCE3363175.1"/>
    </source>
</evidence>
<keyword evidence="1" id="KW-0812">Transmembrane</keyword>
<reference evidence="2" key="1">
    <citation type="journal article" date="2021" name="Front Med (Lausanne)">
        <title>The Prevalence and Determinants of Fusidic Acid Resistance Among Methicillin-Resistant Staphylococcus aureus Clinical Isolates in China.</title>
        <authorList>
            <person name="Zhao H."/>
            <person name="Wang X."/>
            <person name="Wang B."/>
            <person name="Xu Y."/>
            <person name="Rao L."/>
            <person name="Wan B."/>
            <person name="Guo Y."/>
            <person name="Wu X."/>
            <person name="Yu J."/>
            <person name="Chen L."/>
            <person name="Li M."/>
            <person name="Yu F."/>
        </authorList>
    </citation>
    <scope>NUCLEOTIDE SEQUENCE</scope>
    <source>
        <strain evidence="2">NC-4</strain>
    </source>
</reference>
<sequence>MLNTIITSIFLFIFFLPFFCIGFFIITLIRDLTRNFNNINVTYNTFTYYETGKTILELRYFIWERRKRKYFIDLIERSEIIHLAGNKEIVRGMYYVDASPLKGNNKKSFLRKCIQIFEK</sequence>
<gene>
    <name evidence="2" type="ORF">LB359_12685</name>
</gene>
<dbReference type="AlphaFoldDB" id="A0AAW4YAU7"/>
<evidence type="ECO:0000256" key="1">
    <source>
        <dbReference type="SAM" id="Phobius"/>
    </source>
</evidence>
<organism evidence="2 3">
    <name type="scientific">Staphylococcus aureus</name>
    <dbReference type="NCBI Taxonomy" id="1280"/>
    <lineage>
        <taxon>Bacteria</taxon>
        <taxon>Bacillati</taxon>
        <taxon>Bacillota</taxon>
        <taxon>Bacilli</taxon>
        <taxon>Bacillales</taxon>
        <taxon>Staphylococcaceae</taxon>
        <taxon>Staphylococcus</taxon>
    </lineage>
</organism>
<reference evidence="2" key="2">
    <citation type="submission" date="2023-08" db="EMBL/GenBank/DDBJ databases">
        <authorList>
            <person name="Zhao H."/>
            <person name="Wang X."/>
        </authorList>
    </citation>
    <scope>NUCLEOTIDE SEQUENCE</scope>
    <source>
        <strain evidence="2">NC-4</strain>
    </source>
</reference>
<comment type="caution">
    <text evidence="2">The sequence shown here is derived from an EMBL/GenBank/DDBJ whole genome shotgun (WGS) entry which is preliminary data.</text>
</comment>
<dbReference type="Proteomes" id="UP001200271">
    <property type="component" value="Unassembled WGS sequence"/>
</dbReference>
<protein>
    <submittedName>
        <fullName evidence="2">Uncharacterized protein</fullName>
    </submittedName>
</protein>
<feature type="transmembrane region" description="Helical" evidence="1">
    <location>
        <begin position="6"/>
        <end position="29"/>
    </location>
</feature>
<evidence type="ECO:0000313" key="3">
    <source>
        <dbReference type="Proteomes" id="UP001200271"/>
    </source>
</evidence>
<keyword evidence="1" id="KW-0472">Membrane</keyword>
<name>A0AAW4YAU7_STAAU</name>
<dbReference type="EMBL" id="JAIUEN010000124">
    <property type="protein sequence ID" value="MCE3363175.1"/>
    <property type="molecule type" value="Genomic_DNA"/>
</dbReference>
<keyword evidence="1" id="KW-1133">Transmembrane helix</keyword>
<proteinExistence type="predicted"/>
<accession>A0AAW4YAU7</accession>